<proteinExistence type="predicted"/>
<evidence type="ECO:0000313" key="3">
    <source>
        <dbReference type="EMBL" id="OIJ11163.1"/>
    </source>
</evidence>
<dbReference type="AlphaFoldDB" id="A0A1S2LGF6"/>
<dbReference type="KEGG" id="aia:AWH56_015145"/>
<dbReference type="SUPFAM" id="SSF50800">
    <property type="entry name" value="PK beta-barrel domain-like"/>
    <property type="match status" value="1"/>
</dbReference>
<dbReference type="GO" id="GO:0030151">
    <property type="term" value="F:molybdenum ion binding"/>
    <property type="evidence" value="ECO:0007669"/>
    <property type="project" value="InterPro"/>
</dbReference>
<accession>A0A1S2LGF6</accession>
<dbReference type="InterPro" id="IPR005302">
    <property type="entry name" value="MoCF_Sase_C"/>
</dbReference>
<keyword evidence="1" id="KW-0175">Coiled coil</keyword>
<dbReference type="Pfam" id="PF03475">
    <property type="entry name" value="YiiM_3-alpha"/>
    <property type="match status" value="1"/>
</dbReference>
<gene>
    <name evidence="3" type="ORF">AWH56_16095</name>
</gene>
<reference evidence="3" key="1">
    <citation type="submission" date="2016-10" db="EMBL/GenBank/DDBJ databases">
        <title>Draft genome sequences of four alkaliphilic bacteria belonging to the Anaerobacillus genus.</title>
        <authorList>
            <person name="Bassil N.M."/>
            <person name="Lloyd J.R."/>
        </authorList>
    </citation>
    <scope>NUCLEOTIDE SEQUENCE [LARGE SCALE GENOMIC DNA]</scope>
    <source>
        <strain evidence="3">NB2006</strain>
    </source>
</reference>
<dbReference type="InterPro" id="IPR052353">
    <property type="entry name" value="Benzoxazolinone_Detox_Enz"/>
</dbReference>
<dbReference type="GO" id="GO:0030170">
    <property type="term" value="F:pyridoxal phosphate binding"/>
    <property type="evidence" value="ECO:0007669"/>
    <property type="project" value="InterPro"/>
</dbReference>
<dbReference type="InterPro" id="IPR011037">
    <property type="entry name" value="Pyrv_Knase-like_insert_dom_sf"/>
</dbReference>
<dbReference type="InterPro" id="IPR005163">
    <property type="entry name" value="Tri_helical_YiiM-like"/>
</dbReference>
<dbReference type="EMBL" id="LQXD01000140">
    <property type="protein sequence ID" value="OIJ11163.1"/>
    <property type="molecule type" value="Genomic_DNA"/>
</dbReference>
<dbReference type="PROSITE" id="PS51340">
    <property type="entry name" value="MOSC"/>
    <property type="match status" value="1"/>
</dbReference>
<protein>
    <recommendedName>
        <fullName evidence="2">MOSC domain-containing protein</fullName>
    </recommendedName>
</protein>
<dbReference type="OrthoDB" id="9786134at2"/>
<organism evidence="3">
    <name type="scientific">Anaerobacillus isosaccharinicus</name>
    <dbReference type="NCBI Taxonomy" id="1532552"/>
    <lineage>
        <taxon>Bacteria</taxon>
        <taxon>Bacillati</taxon>
        <taxon>Bacillota</taxon>
        <taxon>Bacilli</taxon>
        <taxon>Bacillales</taxon>
        <taxon>Bacillaceae</taxon>
        <taxon>Anaerobacillus</taxon>
    </lineage>
</organism>
<dbReference type="PANTHER" id="PTHR30212:SF4">
    <property type="entry name" value="MOSC DOMAIN-CONTAINING PROTEIN"/>
    <property type="match status" value="1"/>
</dbReference>
<comment type="caution">
    <text evidence="3">The sequence shown here is derived from an EMBL/GenBank/DDBJ whole genome shotgun (WGS) entry which is preliminary data.</text>
</comment>
<evidence type="ECO:0000259" key="2">
    <source>
        <dbReference type="PROSITE" id="PS51340"/>
    </source>
</evidence>
<dbReference type="GO" id="GO:0003824">
    <property type="term" value="F:catalytic activity"/>
    <property type="evidence" value="ECO:0007669"/>
    <property type="project" value="InterPro"/>
</dbReference>
<name>A0A1S2LGF6_9BACI</name>
<sequence>MVPDHGSLKSINIGKVQVLNQTIKTGLLKSPIHENEIILVTDSNLFGDEQADLINHGGPDKAICVYSYDHYSYWEEALKTPLPLGAFGENFTVHGLTEKDVLIGDVFQIGEAIVQVSQPRQPCYKLAKRFNKELLPLIISNTGYTGYYLRVLNPGKISLNDSLTFLDRPSHNITVAFVNEIKYLDKENKEAIEKLVQLQELAENLRNSFSKRL</sequence>
<feature type="domain" description="MOSC" evidence="2">
    <location>
        <begin position="30"/>
        <end position="166"/>
    </location>
</feature>
<feature type="coiled-coil region" evidence="1">
    <location>
        <begin position="181"/>
        <end position="208"/>
    </location>
</feature>
<evidence type="ECO:0000256" key="1">
    <source>
        <dbReference type="SAM" id="Coils"/>
    </source>
</evidence>
<dbReference type="Pfam" id="PF03473">
    <property type="entry name" value="MOSC"/>
    <property type="match status" value="1"/>
</dbReference>
<dbReference type="Gene3D" id="2.40.33.20">
    <property type="entry name" value="PK beta-barrel domain-like"/>
    <property type="match status" value="1"/>
</dbReference>
<dbReference type="PANTHER" id="PTHR30212">
    <property type="entry name" value="PROTEIN YIIM"/>
    <property type="match status" value="1"/>
</dbReference>